<dbReference type="InterPro" id="IPR040378">
    <property type="entry name" value="BASL"/>
</dbReference>
<keyword evidence="2" id="KW-1185">Reference proteome</keyword>
<dbReference type="OMA" id="PHEPCNI"/>
<dbReference type="AlphaFoldDB" id="A0A1U7ZU70"/>
<dbReference type="RefSeq" id="XP_010257925.1">
    <property type="nucleotide sequence ID" value="XM_010259623.2"/>
</dbReference>
<dbReference type="GeneID" id="104597869"/>
<dbReference type="OrthoDB" id="1911032at2759"/>
<reference evidence="3 4" key="1">
    <citation type="submission" date="2025-04" db="UniProtKB">
        <authorList>
            <consortium name="RefSeq"/>
        </authorList>
    </citation>
    <scope>IDENTIFICATION</scope>
</reference>
<feature type="compositionally biased region" description="Polar residues" evidence="1">
    <location>
        <begin position="264"/>
        <end position="276"/>
    </location>
</feature>
<evidence type="ECO:0000313" key="5">
    <source>
        <dbReference type="RefSeq" id="XP_010257927.1"/>
    </source>
</evidence>
<evidence type="ECO:0000256" key="1">
    <source>
        <dbReference type="SAM" id="MobiDB-lite"/>
    </source>
</evidence>
<protein>
    <submittedName>
        <fullName evidence="3 4">Uncharacterized protein LOC104597869 isoform X1</fullName>
    </submittedName>
</protein>
<evidence type="ECO:0000313" key="4">
    <source>
        <dbReference type="RefSeq" id="XP_010257926.1"/>
    </source>
</evidence>
<dbReference type="Proteomes" id="UP000189703">
    <property type="component" value="Unplaced"/>
</dbReference>
<dbReference type="PANTHER" id="PTHR33914">
    <property type="entry name" value="18S PRE-RIBOSOMAL ASSEMBLY PROTEIN GAR2-LIKE PROTEIN"/>
    <property type="match status" value="1"/>
</dbReference>
<dbReference type="PANTHER" id="PTHR33914:SF2">
    <property type="entry name" value="OS02G0582100 PROTEIN"/>
    <property type="match status" value="1"/>
</dbReference>
<name>A0A1U7ZU70_NELNU</name>
<gene>
    <name evidence="3 4 5" type="primary">LOC104597869</name>
</gene>
<dbReference type="GO" id="GO:0009786">
    <property type="term" value="P:regulation of asymmetric cell division"/>
    <property type="evidence" value="ECO:0000318"/>
    <property type="project" value="GO_Central"/>
</dbReference>
<organism evidence="2 4">
    <name type="scientific">Nelumbo nucifera</name>
    <name type="common">Sacred lotus</name>
    <dbReference type="NCBI Taxonomy" id="4432"/>
    <lineage>
        <taxon>Eukaryota</taxon>
        <taxon>Viridiplantae</taxon>
        <taxon>Streptophyta</taxon>
        <taxon>Embryophyta</taxon>
        <taxon>Tracheophyta</taxon>
        <taxon>Spermatophyta</taxon>
        <taxon>Magnoliopsida</taxon>
        <taxon>Proteales</taxon>
        <taxon>Nelumbonaceae</taxon>
        <taxon>Nelumbo</taxon>
    </lineage>
</organism>
<dbReference type="RefSeq" id="XP_010257926.1">
    <property type="nucleotide sequence ID" value="XM_010259624.2"/>
</dbReference>
<dbReference type="RefSeq" id="XP_010257927.1">
    <property type="nucleotide sequence ID" value="XM_010259625.2"/>
</dbReference>
<evidence type="ECO:0000313" key="3">
    <source>
        <dbReference type="RefSeq" id="XP_010257925.1"/>
    </source>
</evidence>
<feature type="region of interest" description="Disordered" evidence="1">
    <location>
        <begin position="259"/>
        <end position="355"/>
    </location>
</feature>
<dbReference type="eggNOG" id="ENOG502QWDI">
    <property type="taxonomic scope" value="Eukaryota"/>
</dbReference>
<evidence type="ECO:0000313" key="2">
    <source>
        <dbReference type="Proteomes" id="UP000189703"/>
    </source>
</evidence>
<sequence>MKLDSESLFCHPSPAPKTDTQSFDDALETGQWKKDNKNMKDKHKISYDLRSQSCEMDKDSLPVEKQTGENVRNVKGLHDFVSMDDLINGREGKIGDHIPTYVLPSGEIKLSEKVTKFYTDKSVMECEVPELIVCFKEGPYHVVKDICVDEGVPSQDKILTENGQVDCKPCSMHSDLDVNSDLTKQMVGSVTLDSDVMKSLVQSDCEKNTDSQCNSKDLFQKDEKNADVEDEIAHAHILDKKVMSENMLSVGKLKTEKSCPELTNFDSNGEQQAHNQDMSREGTLANSAVPSPAAESDSSNPDNKVPLNSKVENRSITFDSNPSTSATSGRVESKQKADSPQPLHTLLNTSRLEDGPVESLTASSRSFFIQHGHGESSFSAVGPMSGSITYSGPIPYSGSISLRSDSSTTSNRSFAFPILHSEWNSSPVKMAKADQRHFRKHRRWKMNFLCCSF</sequence>
<feature type="region of interest" description="Disordered" evidence="1">
    <location>
        <begin position="1"/>
        <end position="23"/>
    </location>
</feature>
<proteinExistence type="predicted"/>
<dbReference type="KEGG" id="nnu:104597869"/>
<accession>A0A1U7ZU70</accession>
<feature type="compositionally biased region" description="Polar residues" evidence="1">
    <location>
        <begin position="314"/>
        <end position="330"/>
    </location>
</feature>